<name>A0A9P4QD19_9PEZI</name>
<protein>
    <submittedName>
        <fullName evidence="1">Uncharacterized protein</fullName>
    </submittedName>
</protein>
<dbReference type="EMBL" id="MU003782">
    <property type="protein sequence ID" value="KAF2722437.1"/>
    <property type="molecule type" value="Genomic_DNA"/>
</dbReference>
<evidence type="ECO:0000313" key="2">
    <source>
        <dbReference type="Proteomes" id="UP000799441"/>
    </source>
</evidence>
<accession>A0A9P4QD19</accession>
<evidence type="ECO:0000313" key="1">
    <source>
        <dbReference type="EMBL" id="KAF2722437.1"/>
    </source>
</evidence>
<dbReference type="AlphaFoldDB" id="A0A9P4QD19"/>
<gene>
    <name evidence="1" type="ORF">K431DRAFT_293348</name>
</gene>
<reference evidence="1" key="1">
    <citation type="journal article" date="2020" name="Stud. Mycol.">
        <title>101 Dothideomycetes genomes: a test case for predicting lifestyles and emergence of pathogens.</title>
        <authorList>
            <person name="Haridas S."/>
            <person name="Albert R."/>
            <person name="Binder M."/>
            <person name="Bloem J."/>
            <person name="Labutti K."/>
            <person name="Salamov A."/>
            <person name="Andreopoulos B."/>
            <person name="Baker S."/>
            <person name="Barry K."/>
            <person name="Bills G."/>
            <person name="Bluhm B."/>
            <person name="Cannon C."/>
            <person name="Castanera R."/>
            <person name="Culley D."/>
            <person name="Daum C."/>
            <person name="Ezra D."/>
            <person name="Gonzalez J."/>
            <person name="Henrissat B."/>
            <person name="Kuo A."/>
            <person name="Liang C."/>
            <person name="Lipzen A."/>
            <person name="Lutzoni F."/>
            <person name="Magnuson J."/>
            <person name="Mondo S."/>
            <person name="Nolan M."/>
            <person name="Ohm R."/>
            <person name="Pangilinan J."/>
            <person name="Park H.-J."/>
            <person name="Ramirez L."/>
            <person name="Alfaro M."/>
            <person name="Sun H."/>
            <person name="Tritt A."/>
            <person name="Yoshinaga Y."/>
            <person name="Zwiers L.-H."/>
            <person name="Turgeon B."/>
            <person name="Goodwin S."/>
            <person name="Spatafora J."/>
            <person name="Crous P."/>
            <person name="Grigoriev I."/>
        </authorList>
    </citation>
    <scope>NUCLEOTIDE SEQUENCE</scope>
    <source>
        <strain evidence="1">CBS 116435</strain>
    </source>
</reference>
<proteinExistence type="predicted"/>
<keyword evidence="2" id="KW-1185">Reference proteome</keyword>
<dbReference type="Proteomes" id="UP000799441">
    <property type="component" value="Unassembled WGS sequence"/>
</dbReference>
<organism evidence="1 2">
    <name type="scientific">Polychaeton citri CBS 116435</name>
    <dbReference type="NCBI Taxonomy" id="1314669"/>
    <lineage>
        <taxon>Eukaryota</taxon>
        <taxon>Fungi</taxon>
        <taxon>Dikarya</taxon>
        <taxon>Ascomycota</taxon>
        <taxon>Pezizomycotina</taxon>
        <taxon>Dothideomycetes</taxon>
        <taxon>Dothideomycetidae</taxon>
        <taxon>Capnodiales</taxon>
        <taxon>Capnodiaceae</taxon>
        <taxon>Polychaeton</taxon>
    </lineage>
</organism>
<comment type="caution">
    <text evidence="1">The sequence shown here is derived from an EMBL/GenBank/DDBJ whole genome shotgun (WGS) entry which is preliminary data.</text>
</comment>
<dbReference type="OrthoDB" id="197068at2759"/>
<sequence>MATHTQVYQLVSAFNRVERAASDVCTIEPESPHILLLYECSKGTPLEQLRVHRKTRPQAPISSADSSEVVQTNSCSLLRGLHFPDLQPLDQALFLIGRCHTIGRMHAFERGMTELHYQGRFRYADDLAALPKIVGSPGFGGAWLDPPLAATFYFSDVSMLSAAAHATGRVDMITPTSCNGKHTLVADNITSKAIQSALTKNHRANVFQHRPALVFVTAEASVVDVVFALIELKCNPIYTIGIEFSKALATRVHRINSLDGLRNIANPCIMVSDISSRQSKVVESFRRQLRLSKCELDIGMAPIYIDLSGRSSLRTPSSDDPVDNWTMYNQSDIRLWTMAEITRSLTGQDAHIDPAKRFADII</sequence>